<dbReference type="SMART" id="SM00052">
    <property type="entry name" value="EAL"/>
    <property type="match status" value="1"/>
</dbReference>
<dbReference type="NCBIfam" id="TIGR00254">
    <property type="entry name" value="GGDEF"/>
    <property type="match status" value="1"/>
</dbReference>
<dbReference type="Pfam" id="PF07793">
    <property type="entry name" value="DUF1631"/>
    <property type="match status" value="1"/>
</dbReference>
<dbReference type="SUPFAM" id="SSF141868">
    <property type="entry name" value="EAL domain-like"/>
    <property type="match status" value="1"/>
</dbReference>
<gene>
    <name evidence="3" type="primary">gmr_3</name>
    <name evidence="3" type="ORF">CODIS_01380</name>
</gene>
<dbReference type="InterPro" id="IPR001633">
    <property type="entry name" value="EAL_dom"/>
</dbReference>
<dbReference type="InterPro" id="IPR050706">
    <property type="entry name" value="Cyclic-di-GMP_PDE-like"/>
</dbReference>
<dbReference type="InterPro" id="IPR000160">
    <property type="entry name" value="GGDEF_dom"/>
</dbReference>
<name>A0A7Z1AHG3_9GAMM</name>
<feature type="domain" description="GGDEF" evidence="2">
    <location>
        <begin position="656"/>
        <end position="790"/>
    </location>
</feature>
<dbReference type="EMBL" id="MARB01000001">
    <property type="protein sequence ID" value="ODJ89578.1"/>
    <property type="molecule type" value="Genomic_DNA"/>
</dbReference>
<evidence type="ECO:0000313" key="4">
    <source>
        <dbReference type="Proteomes" id="UP000094769"/>
    </source>
</evidence>
<feature type="domain" description="EAL" evidence="1">
    <location>
        <begin position="801"/>
        <end position="1057"/>
    </location>
</feature>
<evidence type="ECO:0000313" key="3">
    <source>
        <dbReference type="EMBL" id="ODJ89578.1"/>
    </source>
</evidence>
<dbReference type="OrthoDB" id="9787514at2"/>
<dbReference type="SMART" id="SM00267">
    <property type="entry name" value="GGDEF"/>
    <property type="match status" value="1"/>
</dbReference>
<dbReference type="Pfam" id="PF00990">
    <property type="entry name" value="GGDEF"/>
    <property type="match status" value="1"/>
</dbReference>
<keyword evidence="3" id="KW-0378">Hydrolase</keyword>
<evidence type="ECO:0000259" key="1">
    <source>
        <dbReference type="PROSITE" id="PS50883"/>
    </source>
</evidence>
<dbReference type="PANTHER" id="PTHR33121:SF23">
    <property type="entry name" value="CYCLIC DI-GMP PHOSPHODIESTERASE PDEB"/>
    <property type="match status" value="1"/>
</dbReference>
<dbReference type="Proteomes" id="UP000094769">
    <property type="component" value="Unassembled WGS sequence"/>
</dbReference>
<comment type="caution">
    <text evidence="3">The sequence shown here is derived from an EMBL/GenBank/DDBJ whole genome shotgun (WGS) entry which is preliminary data.</text>
</comment>
<dbReference type="InterPro" id="IPR012434">
    <property type="entry name" value="DUF1631"/>
</dbReference>
<organism evidence="3 4">
    <name type="scientific">Candidatus Thiodiazotropha endolucinida</name>
    <dbReference type="NCBI Taxonomy" id="1655433"/>
    <lineage>
        <taxon>Bacteria</taxon>
        <taxon>Pseudomonadati</taxon>
        <taxon>Pseudomonadota</taxon>
        <taxon>Gammaproteobacteria</taxon>
        <taxon>Chromatiales</taxon>
        <taxon>Sedimenticolaceae</taxon>
        <taxon>Candidatus Thiodiazotropha</taxon>
    </lineage>
</organism>
<accession>A0A7Z1AHG3</accession>
<dbReference type="InterPro" id="IPR043128">
    <property type="entry name" value="Rev_trsase/Diguanyl_cyclase"/>
</dbReference>
<keyword evidence="4" id="KW-1185">Reference proteome</keyword>
<dbReference type="Gene3D" id="3.30.70.270">
    <property type="match status" value="1"/>
</dbReference>
<proteinExistence type="predicted"/>
<sequence length="1063" mass="119756">MILMMTALEREQAEISAAFLKQIEKAFDGLASLSGVNPSAPSVVNQELELVEKVEIDHWVVINDIAREIEAESALNLYHIETALTYLTEYTIKDENNPLSPISLLNALKHALNRFDLEISCFHLILSVFQRTVLQGLDNLYEEIVGLLKEKGIDFTSEYQTSANTSHPAKKKSHPNVGRVLQQLSTLLNAKHQNEHDDLGPDVVWIDKNRVIESLNSLPLRFGSSVLKQLEHELQNQPSDHQKLDPVVSAAIRTGEELVSALRNDPLIPADLKDLLNRMEIQIIQEVVNDPSLLENSKHPIRQLLATIESLAPYLTTGNQMTQIRDMAQISQILDAIDCNKLDTVSEVTQALEALKHNQLEQFHHNRLLAIKHCEKDEQFISAEREVLTYLGNQLLGKSVTGAIARLFQYGWINLLVQTYAIEGEESTAWKAYSRVIEIMGKLFLNQSSPHEMSESRIRDLISLIRKGFRDYPVYPEESRNFAIELQTALIRGGDAATPFCEQRIEVDENYLTQFFTDRVNNPDNSAVSAIDQVSLERIKSLKIDTWMVVGSGERMLFLAWKNSDSSRFLFVDGDGLKALDITDCELAKSLDSGNYSVMQDRVQPIVDRAIDRILLSSFNHIKDESSTDELTGLFNRRRFERHLRELSVEAENNETQHVLILLDLDKFHVVNDLCGFKGGDQLLQTVSSIVSSYLTEDGMVARIGDDEFALLMRNADLDKGFLNAESLRRAIEGYRFNWDGRLIPVSASLGVVQVNARQQADTSELLQAAKSACNMAKEGGRNCTRLYSASDTAYQKHMQVIQTIPAIQEALANDRMVLFAQPIVPLKQDAGLKPHYEILLRILDDKGEPQPPQRFIKIAEQYDLMRAVDLWVIDHFFDAITPYGDRLLGDISFSVNLSTTSVVDSEFKRYLKQRISESPVPAEQLGFEVTETALARDIEDTVAFMKDVRSMGCSCYLDDFGSGFASFSYLKDFPVNYVKIDGIFVREMIQNTADLAMVISIMELAHFMDKVVIAEHVSDASIGKALQEMGVDFAQGYHFGRPKVFSEVLQEIAGDRQQISTA</sequence>
<dbReference type="Gene3D" id="3.20.20.450">
    <property type="entry name" value="EAL domain"/>
    <property type="match status" value="1"/>
</dbReference>
<dbReference type="SUPFAM" id="SSF55073">
    <property type="entry name" value="Nucleotide cyclase"/>
    <property type="match status" value="1"/>
</dbReference>
<dbReference type="Pfam" id="PF00563">
    <property type="entry name" value="EAL"/>
    <property type="match status" value="1"/>
</dbReference>
<dbReference type="PANTHER" id="PTHR33121">
    <property type="entry name" value="CYCLIC DI-GMP PHOSPHODIESTERASE PDEF"/>
    <property type="match status" value="1"/>
</dbReference>
<dbReference type="InterPro" id="IPR029787">
    <property type="entry name" value="Nucleotide_cyclase"/>
</dbReference>
<dbReference type="PROSITE" id="PS50887">
    <property type="entry name" value="GGDEF"/>
    <property type="match status" value="1"/>
</dbReference>
<dbReference type="AlphaFoldDB" id="A0A7Z1AHG3"/>
<dbReference type="GO" id="GO:0071111">
    <property type="term" value="F:cyclic-guanylate-specific phosphodiesterase activity"/>
    <property type="evidence" value="ECO:0007669"/>
    <property type="project" value="UniProtKB-EC"/>
</dbReference>
<reference evidence="3 4" key="1">
    <citation type="submission" date="2016-06" db="EMBL/GenBank/DDBJ databases">
        <title>Genome sequence of endosymbiont of Candidatus Endolucinida thiodiazotropha.</title>
        <authorList>
            <person name="Poehlein A."/>
            <person name="Koenig S."/>
            <person name="Heiden S.E."/>
            <person name="Thuermer A."/>
            <person name="Voget S."/>
            <person name="Daniel R."/>
            <person name="Markert S."/>
            <person name="Gros O."/>
            <person name="Schweder T."/>
        </authorList>
    </citation>
    <scope>NUCLEOTIDE SEQUENCE [LARGE SCALE GENOMIC DNA]</scope>
    <source>
        <strain evidence="3 4">COS</strain>
    </source>
</reference>
<dbReference type="PROSITE" id="PS50883">
    <property type="entry name" value="EAL"/>
    <property type="match status" value="1"/>
</dbReference>
<dbReference type="CDD" id="cd01949">
    <property type="entry name" value="GGDEF"/>
    <property type="match status" value="1"/>
</dbReference>
<protein>
    <submittedName>
        <fullName evidence="3">Cyclic di-GMP phosphodiesterase Gmr</fullName>
        <ecNumber evidence="3">3.1.4.52</ecNumber>
    </submittedName>
</protein>
<dbReference type="EC" id="3.1.4.52" evidence="3"/>
<evidence type="ECO:0000259" key="2">
    <source>
        <dbReference type="PROSITE" id="PS50887"/>
    </source>
</evidence>
<dbReference type="InterPro" id="IPR035919">
    <property type="entry name" value="EAL_sf"/>
</dbReference>
<dbReference type="CDD" id="cd01948">
    <property type="entry name" value="EAL"/>
    <property type="match status" value="1"/>
</dbReference>